<dbReference type="HOGENOM" id="CLU_065520_1_0_6"/>
<dbReference type="STRING" id="555778.Hneap_0809"/>
<dbReference type="SUPFAM" id="SSF53850">
    <property type="entry name" value="Periplasmic binding protein-like II"/>
    <property type="match status" value="1"/>
</dbReference>
<evidence type="ECO:0000256" key="4">
    <source>
        <dbReference type="PIRSR" id="PIRSR004846-1"/>
    </source>
</evidence>
<evidence type="ECO:0000256" key="3">
    <source>
        <dbReference type="ARBA" id="ARBA00022729"/>
    </source>
</evidence>
<dbReference type="InterPro" id="IPR044084">
    <property type="entry name" value="AvModA-like_subst-bd"/>
</dbReference>
<dbReference type="GO" id="GO:0030973">
    <property type="term" value="F:molybdate ion binding"/>
    <property type="evidence" value="ECO:0007669"/>
    <property type="project" value="InterPro"/>
</dbReference>
<keyword evidence="2 4" id="KW-0479">Metal-binding</keyword>
<dbReference type="NCBIfam" id="TIGR01256">
    <property type="entry name" value="modA"/>
    <property type="match status" value="1"/>
</dbReference>
<dbReference type="KEGG" id="hna:Hneap_0809"/>
<dbReference type="CDD" id="cd13539">
    <property type="entry name" value="PBP2_AvModA"/>
    <property type="match status" value="1"/>
</dbReference>
<evidence type="ECO:0000256" key="2">
    <source>
        <dbReference type="ARBA" id="ARBA00022723"/>
    </source>
</evidence>
<gene>
    <name evidence="6" type="ordered locus">Hneap_0809</name>
</gene>
<dbReference type="InterPro" id="IPR050682">
    <property type="entry name" value="ModA/WtpA"/>
</dbReference>
<accession>D0KYY5</accession>
<protein>
    <submittedName>
        <fullName evidence="6">Molybdenum ABC transporter, periplasmic molybdate-binding protein</fullName>
    </submittedName>
</protein>
<dbReference type="AlphaFoldDB" id="D0KYY5"/>
<dbReference type="InterPro" id="IPR005950">
    <property type="entry name" value="ModA"/>
</dbReference>
<dbReference type="Gene3D" id="3.40.190.10">
    <property type="entry name" value="Periplasmic binding protein-like II"/>
    <property type="match status" value="2"/>
</dbReference>
<comment type="similarity">
    <text evidence="1">Belongs to the bacterial solute-binding protein ModA family.</text>
</comment>
<evidence type="ECO:0000256" key="1">
    <source>
        <dbReference type="ARBA" id="ARBA00009175"/>
    </source>
</evidence>
<dbReference type="PANTHER" id="PTHR30632:SF14">
    <property type="entry name" value="TUNGSTATE_MOLYBDATE_CHROMATE-BINDING PROTEIN MODA"/>
    <property type="match status" value="1"/>
</dbReference>
<evidence type="ECO:0000256" key="5">
    <source>
        <dbReference type="SAM" id="SignalP"/>
    </source>
</evidence>
<organism evidence="6 7">
    <name type="scientific">Halothiobacillus neapolitanus (strain ATCC 23641 / DSM 15147 / CIP 104769 / NCIMB 8539 / c2)</name>
    <name type="common">Thiobacillus neapolitanus</name>
    <dbReference type="NCBI Taxonomy" id="555778"/>
    <lineage>
        <taxon>Bacteria</taxon>
        <taxon>Pseudomonadati</taxon>
        <taxon>Pseudomonadota</taxon>
        <taxon>Gammaproteobacteria</taxon>
        <taxon>Chromatiales</taxon>
        <taxon>Halothiobacillaceae</taxon>
        <taxon>Halothiobacillus</taxon>
    </lineage>
</organism>
<proteinExistence type="inferred from homology"/>
<dbReference type="PIRSF" id="PIRSF004846">
    <property type="entry name" value="ModA"/>
    <property type="match status" value="1"/>
</dbReference>
<evidence type="ECO:0000313" key="7">
    <source>
        <dbReference type="Proteomes" id="UP000009102"/>
    </source>
</evidence>
<dbReference type="eggNOG" id="COG0725">
    <property type="taxonomic scope" value="Bacteria"/>
</dbReference>
<dbReference type="GO" id="GO:0046872">
    <property type="term" value="F:metal ion binding"/>
    <property type="evidence" value="ECO:0007669"/>
    <property type="project" value="UniProtKB-KW"/>
</dbReference>
<keyword evidence="3 5" id="KW-0732">Signal</keyword>
<keyword evidence="7" id="KW-1185">Reference proteome</keyword>
<reference evidence="6 7" key="1">
    <citation type="submission" date="2009-10" db="EMBL/GenBank/DDBJ databases">
        <title>Complete sequence of Halothiobacillus neapolitanus c2.</title>
        <authorList>
            <consortium name="US DOE Joint Genome Institute"/>
            <person name="Lucas S."/>
            <person name="Copeland A."/>
            <person name="Lapidus A."/>
            <person name="Glavina del Rio T."/>
            <person name="Tice H."/>
            <person name="Bruce D."/>
            <person name="Goodwin L."/>
            <person name="Pitluck S."/>
            <person name="Davenport K."/>
            <person name="Brettin T."/>
            <person name="Detter J.C."/>
            <person name="Han C."/>
            <person name="Tapia R."/>
            <person name="Larimer F."/>
            <person name="Land M."/>
            <person name="Hauser L."/>
            <person name="Kyrpides N."/>
            <person name="Mikhailova N."/>
            <person name="Kerfeld C."/>
            <person name="Cannon G."/>
            <person name="Heinhort S."/>
        </authorList>
    </citation>
    <scope>NUCLEOTIDE SEQUENCE [LARGE SCALE GENOMIC DNA]</scope>
    <source>
        <strain evidence="7">ATCC 23641 / c2</strain>
    </source>
</reference>
<feature type="chain" id="PRO_5003009611" evidence="5">
    <location>
        <begin position="23"/>
        <end position="256"/>
    </location>
</feature>
<feature type="binding site" evidence="4">
    <location>
        <position position="61"/>
    </location>
    <ligand>
        <name>molybdate</name>
        <dbReference type="ChEBI" id="CHEBI:36264"/>
    </ligand>
</feature>
<name>D0KYY5_HALNC</name>
<dbReference type="PANTHER" id="PTHR30632">
    <property type="entry name" value="MOLYBDATE-BINDING PERIPLASMIC PROTEIN"/>
    <property type="match status" value="1"/>
</dbReference>
<evidence type="ECO:0000313" key="6">
    <source>
        <dbReference type="EMBL" id="ACX95658.1"/>
    </source>
</evidence>
<feature type="binding site" evidence="4">
    <location>
        <position position="169"/>
    </location>
    <ligand>
        <name>molybdate</name>
        <dbReference type="ChEBI" id="CHEBI:36264"/>
    </ligand>
</feature>
<dbReference type="EMBL" id="CP001801">
    <property type="protein sequence ID" value="ACX95658.1"/>
    <property type="molecule type" value="Genomic_DNA"/>
</dbReference>
<keyword evidence="4" id="KW-0500">Molybdenum</keyword>
<sequence length="256" mass="27655">MNRMLTTTFATTLLLSASIASAQADTITVAVAANFTKAAEQIGEQWSKETGNKVRFSFGPTGGLYAQINNGAPFDAFFSADTKTPERLVKAGKATDFRVYAQGKLALYSTQLPVAKEHNQIIKAAKFNHIAVANSKAAPYGAAGVAVLKNMGMYDKLKSENKIATGESITATFQFVMTGNAQLGFVAFSQLMDPQSPAHNKGEYWLVPQKDYAPINQGAVLIKTSKHAKTAKEFMDYMNSPAAKKIIESYGYAMPQ</sequence>
<dbReference type="GO" id="GO:0015689">
    <property type="term" value="P:molybdate ion transport"/>
    <property type="evidence" value="ECO:0007669"/>
    <property type="project" value="InterPro"/>
</dbReference>
<dbReference type="Proteomes" id="UP000009102">
    <property type="component" value="Chromosome"/>
</dbReference>
<dbReference type="RefSeq" id="WP_012823694.1">
    <property type="nucleotide sequence ID" value="NC_013422.1"/>
</dbReference>
<feature type="signal peptide" evidence="5">
    <location>
        <begin position="1"/>
        <end position="22"/>
    </location>
</feature>
<dbReference type="Pfam" id="PF13531">
    <property type="entry name" value="SBP_bac_11"/>
    <property type="match status" value="1"/>
</dbReference>